<feature type="transmembrane region" description="Helical" evidence="14">
    <location>
        <begin position="43"/>
        <end position="62"/>
    </location>
</feature>
<evidence type="ECO:0000256" key="2">
    <source>
        <dbReference type="ARBA" id="ARBA00004567"/>
    </source>
</evidence>
<evidence type="ECO:0000256" key="6">
    <source>
        <dbReference type="ARBA" id="ARBA00022816"/>
    </source>
</evidence>
<organism evidence="15 16">
    <name type="scientific">Kluyveromyces marxianus</name>
    <name type="common">Yeast</name>
    <name type="synonym">Candida kefyr</name>
    <dbReference type="NCBI Taxonomy" id="4911"/>
    <lineage>
        <taxon>Eukaryota</taxon>
        <taxon>Fungi</taxon>
        <taxon>Dikarya</taxon>
        <taxon>Ascomycota</taxon>
        <taxon>Saccharomycotina</taxon>
        <taxon>Saccharomycetes</taxon>
        <taxon>Saccharomycetales</taxon>
        <taxon>Saccharomycetaceae</taxon>
        <taxon>Kluyveromyces</taxon>
    </lineage>
</organism>
<gene>
    <name evidence="15" type="primary">NDC1</name>
    <name evidence="15" type="ORF">FIM1_3030</name>
</gene>
<reference evidence="15 16" key="2">
    <citation type="submission" date="2019-11" db="EMBL/GenBank/DDBJ databases">
        <authorList>
            <person name="Lu H."/>
        </authorList>
    </citation>
    <scope>NUCLEOTIDE SEQUENCE [LARGE SCALE GENOMIC DNA]</scope>
    <source>
        <strain evidence="15 16">FIM1</strain>
    </source>
</reference>
<keyword evidence="11 14" id="KW-0472">Membrane</keyword>
<comment type="similarity">
    <text evidence="3">Belongs to the NDC1 family.</text>
</comment>
<evidence type="ECO:0000256" key="1">
    <source>
        <dbReference type="ARBA" id="ARBA00004232"/>
    </source>
</evidence>
<dbReference type="EMBL" id="CP015057">
    <property type="protein sequence ID" value="QGN16325.1"/>
    <property type="molecule type" value="Genomic_DNA"/>
</dbReference>
<keyword evidence="6" id="KW-0509">mRNA transport</keyword>
<evidence type="ECO:0000256" key="7">
    <source>
        <dbReference type="ARBA" id="ARBA00022927"/>
    </source>
</evidence>
<evidence type="ECO:0000313" key="16">
    <source>
        <dbReference type="Proteomes" id="UP000422736"/>
    </source>
</evidence>
<accession>A0ABX6EVE0</accession>
<evidence type="ECO:0000256" key="3">
    <source>
        <dbReference type="ARBA" id="ARBA00005760"/>
    </source>
</evidence>
<evidence type="ECO:0000256" key="14">
    <source>
        <dbReference type="SAM" id="Phobius"/>
    </source>
</evidence>
<evidence type="ECO:0000256" key="4">
    <source>
        <dbReference type="ARBA" id="ARBA00022448"/>
    </source>
</evidence>
<evidence type="ECO:0000256" key="8">
    <source>
        <dbReference type="ARBA" id="ARBA00022989"/>
    </source>
</evidence>
<dbReference type="PANTHER" id="PTHR13269:SF6">
    <property type="entry name" value="NUCLEOPORIN NDC1"/>
    <property type="match status" value="1"/>
</dbReference>
<keyword evidence="5 14" id="KW-0812">Transmembrane</keyword>
<proteinExistence type="inferred from homology"/>
<dbReference type="PANTHER" id="PTHR13269">
    <property type="entry name" value="NUCLEOPORIN NDC1"/>
    <property type="match status" value="1"/>
</dbReference>
<dbReference type="Proteomes" id="UP000422736">
    <property type="component" value="Chromosome 4"/>
</dbReference>
<keyword evidence="4" id="KW-0813">Transport</keyword>
<reference evidence="15 16" key="1">
    <citation type="submission" date="2016-03" db="EMBL/GenBank/DDBJ databases">
        <title>How can Kluyveromyces marxianus grow so fast - potential evolutionary course in Saccharomyces Complex revealed by comparative genomics.</title>
        <authorList>
            <person name="Mo W."/>
            <person name="Lu W."/>
            <person name="Yang X."/>
            <person name="Qi J."/>
            <person name="Lv H."/>
        </authorList>
    </citation>
    <scope>NUCLEOTIDE SEQUENCE [LARGE SCALE GENOMIC DNA]</scope>
    <source>
        <strain evidence="15 16">FIM1</strain>
    </source>
</reference>
<feature type="compositionally biased region" description="Polar residues" evidence="13">
    <location>
        <begin position="361"/>
        <end position="381"/>
    </location>
</feature>
<feature type="transmembrane region" description="Helical" evidence="14">
    <location>
        <begin position="117"/>
        <end position="139"/>
    </location>
</feature>
<keyword evidence="16" id="KW-1185">Reference proteome</keyword>
<comment type="subcellular location">
    <subcellularLocation>
        <location evidence="1">Nucleus membrane</location>
        <topology evidence="1">Multi-pass membrane protein</topology>
    </subcellularLocation>
    <subcellularLocation>
        <location evidence="2">Nucleus</location>
        <location evidence="2">Nuclear pore complex</location>
    </subcellularLocation>
</comment>
<feature type="transmembrane region" description="Helical" evidence="14">
    <location>
        <begin position="225"/>
        <end position="246"/>
    </location>
</feature>
<name>A0ABX6EVE0_KLUMA</name>
<keyword evidence="7" id="KW-0653">Protein transport</keyword>
<evidence type="ECO:0000256" key="5">
    <source>
        <dbReference type="ARBA" id="ARBA00022692"/>
    </source>
</evidence>
<feature type="transmembrane region" description="Helical" evidence="14">
    <location>
        <begin position="200"/>
        <end position="218"/>
    </location>
</feature>
<evidence type="ECO:0000256" key="10">
    <source>
        <dbReference type="ARBA" id="ARBA00023132"/>
    </source>
</evidence>
<feature type="region of interest" description="Disordered" evidence="13">
    <location>
        <begin position="353"/>
        <end position="407"/>
    </location>
</feature>
<keyword evidence="8 14" id="KW-1133">Transmembrane helix</keyword>
<evidence type="ECO:0000313" key="15">
    <source>
        <dbReference type="EMBL" id="QGN16325.1"/>
    </source>
</evidence>
<protein>
    <submittedName>
        <fullName evidence="15">Nucleoporin NDC1</fullName>
    </submittedName>
</protein>
<keyword evidence="9" id="KW-0811">Translocation</keyword>
<evidence type="ECO:0000256" key="11">
    <source>
        <dbReference type="ARBA" id="ARBA00023136"/>
    </source>
</evidence>
<evidence type="ECO:0000256" key="12">
    <source>
        <dbReference type="ARBA" id="ARBA00023242"/>
    </source>
</evidence>
<keyword evidence="12" id="KW-0539">Nucleus</keyword>
<keyword evidence="10" id="KW-0906">Nuclear pore complex</keyword>
<sequence>MSAYENKGRSASFTPQRPAPRYTYHHIFSDVCKTRFNQYSRGFLFKISILLITLMVFISKSSSPWTEILLEYFKVIPLMAAMLQVVITRKNYLHVDYLGYTSWISTIYGQLLSKKWAIYTFIYGIAAREIAYVFKGLFFRKFCCYSDTQNLYYSIFLYYIVPIVYSAQHVLLDLDRLTFNYGTQHQHPQKYMASKALDSFLKSLVLAGITSIITPILFKFNFGTFTAGFFFHLKTSSLAFVILQIYDFTNIGFDAYLSIGCLHKGNPISSLSSTPIETLLTGLRSEKKIVKLTSFQELAYRATHPKTELRKPIYYSSDKNDILWPCILMECTLVIQETNNNVSDFLVSLKNEVDPKPPKQPMSTTNSSSDYLFGTNHTIRTQSDDGSSRLPGAPPSEHRFADPPSTSSHRIVLEDANVFKNHSQKDFNTPRFTEAYKQSIFNRQPTIFSLLNELWNYLVKKVTQYLFTIDSGDSNKKKLSLFELYHISKLRESEKLCPVPVCYAECVNALMGLLVNSLDENPKGAVVSSVGDVLKLLERSIGVLGSFAELELDGKKDKNPDDIISILYDQCINAFLAIVLKYDTLLNDVYLDEDVVKLTQWLLRLSQDL</sequence>
<dbReference type="Pfam" id="PF09531">
    <property type="entry name" value="Ndc1_Nup"/>
    <property type="match status" value="1"/>
</dbReference>
<dbReference type="InterPro" id="IPR019049">
    <property type="entry name" value="Nucleoporin_prot_Ndc1/Nup"/>
</dbReference>
<evidence type="ECO:0000256" key="9">
    <source>
        <dbReference type="ARBA" id="ARBA00023010"/>
    </source>
</evidence>
<feature type="transmembrane region" description="Helical" evidence="14">
    <location>
        <begin position="151"/>
        <end position="171"/>
    </location>
</feature>
<evidence type="ECO:0000256" key="13">
    <source>
        <dbReference type="SAM" id="MobiDB-lite"/>
    </source>
</evidence>